<keyword evidence="4 10" id="KW-1133">Transmembrane helix</keyword>
<dbReference type="PANTHER" id="PTHR22752">
    <property type="entry name" value="G PROTEIN-COUPLED RECEPTOR"/>
    <property type="match status" value="1"/>
</dbReference>
<gene>
    <name evidence="12" type="ORF">FSP39_002004</name>
</gene>
<dbReference type="GO" id="GO:0005886">
    <property type="term" value="C:plasma membrane"/>
    <property type="evidence" value="ECO:0007669"/>
    <property type="project" value="UniProtKB-SubCell"/>
</dbReference>
<evidence type="ECO:0000256" key="9">
    <source>
        <dbReference type="SAM" id="MobiDB-lite"/>
    </source>
</evidence>
<feature type="transmembrane region" description="Helical" evidence="10">
    <location>
        <begin position="178"/>
        <end position="203"/>
    </location>
</feature>
<feature type="domain" description="G-protein coupled receptors family 1 profile" evidence="11">
    <location>
        <begin position="35"/>
        <end position="304"/>
    </location>
</feature>
<feature type="compositionally biased region" description="Basic and acidic residues" evidence="9">
    <location>
        <begin position="592"/>
        <end position="606"/>
    </location>
</feature>
<evidence type="ECO:0000256" key="4">
    <source>
        <dbReference type="ARBA" id="ARBA00022989"/>
    </source>
</evidence>
<feature type="transmembrane region" description="Helical" evidence="10">
    <location>
        <begin position="22"/>
        <end position="42"/>
    </location>
</feature>
<dbReference type="AlphaFoldDB" id="A0AA88YDE2"/>
<name>A0AA88YDE2_PINIB</name>
<dbReference type="PRINTS" id="PR00237">
    <property type="entry name" value="GPCRRHODOPSN"/>
</dbReference>
<evidence type="ECO:0000256" key="6">
    <source>
        <dbReference type="ARBA" id="ARBA00023136"/>
    </source>
</evidence>
<keyword evidence="3 10" id="KW-0812">Transmembrane</keyword>
<comment type="caution">
    <text evidence="12">The sequence shown here is derived from an EMBL/GenBank/DDBJ whole genome shotgun (WGS) entry which is preliminary data.</text>
</comment>
<comment type="subcellular location">
    <subcellularLocation>
        <location evidence="1">Cell membrane</location>
        <topology evidence="1">Multi-pass membrane protein</topology>
    </subcellularLocation>
</comment>
<evidence type="ECO:0000256" key="10">
    <source>
        <dbReference type="SAM" id="Phobius"/>
    </source>
</evidence>
<dbReference type="InterPro" id="IPR000276">
    <property type="entry name" value="GPCR_Rhodpsn"/>
</dbReference>
<feature type="transmembrane region" description="Helical" evidence="10">
    <location>
        <begin position="97"/>
        <end position="115"/>
    </location>
</feature>
<accession>A0AA88YDE2</accession>
<evidence type="ECO:0000313" key="12">
    <source>
        <dbReference type="EMBL" id="KAK3094461.1"/>
    </source>
</evidence>
<dbReference type="SUPFAM" id="SSF81321">
    <property type="entry name" value="Family A G protein-coupled receptor-like"/>
    <property type="match status" value="1"/>
</dbReference>
<dbReference type="Gene3D" id="1.20.1070.10">
    <property type="entry name" value="Rhodopsin 7-helix transmembrane proteins"/>
    <property type="match status" value="1"/>
</dbReference>
<evidence type="ECO:0000256" key="7">
    <source>
        <dbReference type="ARBA" id="ARBA00023170"/>
    </source>
</evidence>
<evidence type="ECO:0000313" key="13">
    <source>
        <dbReference type="Proteomes" id="UP001186944"/>
    </source>
</evidence>
<feature type="transmembrane region" description="Helical" evidence="10">
    <location>
        <begin position="54"/>
        <end position="77"/>
    </location>
</feature>
<feature type="region of interest" description="Disordered" evidence="9">
    <location>
        <begin position="423"/>
        <end position="473"/>
    </location>
</feature>
<feature type="compositionally biased region" description="Basic and acidic residues" evidence="9">
    <location>
        <begin position="663"/>
        <end position="682"/>
    </location>
</feature>
<feature type="transmembrane region" description="Helical" evidence="10">
    <location>
        <begin position="284"/>
        <end position="307"/>
    </location>
</feature>
<proteinExistence type="predicted"/>
<keyword evidence="6 10" id="KW-0472">Membrane</keyword>
<feature type="compositionally biased region" description="Polar residues" evidence="9">
    <location>
        <begin position="579"/>
        <end position="591"/>
    </location>
</feature>
<feature type="compositionally biased region" description="Basic and acidic residues" evidence="9">
    <location>
        <begin position="623"/>
        <end position="632"/>
    </location>
</feature>
<dbReference type="GO" id="GO:0004930">
    <property type="term" value="F:G protein-coupled receptor activity"/>
    <property type="evidence" value="ECO:0007669"/>
    <property type="project" value="UniProtKB-KW"/>
</dbReference>
<keyword evidence="2" id="KW-1003">Cell membrane</keyword>
<sequence length="715" mass="79882">MSADNSSETGNSEDISSSAPKALFLILFLLMGSFGNVVMLVSIGCNKKHYKSPLFIFSANLAFINCVNCFFNIPITLASTLAGAWNMGESVCRMNAFFMNLVIIETLLTLTFMALDRMRATKDTSKYEKLKNIPRSIIMIAYSWAQALCFSLPVLFQAVPVKVYPDIYICIISEKTSIAYTCVLILGCFLIPLIVTIVFYSVIIRTCCTERAAVQNILTQHQYSKDIEEPSFVKEMKSAKFSAFLFFSWLFMEVPFIICLFGRILGKSDDLNLETKVTLHYSWYVDIILLWIKYGYVLILPIFALIWKKELWQNFKDTILCRKSNLVDDMTNKDNEENQDVRCEKLNKASEEKMNVKEELKEAFVSSSGFQVPVLFATSNGVHIQTFGADELSESEIMYDDIGIRGKKCDVLGSQGHLHNIGDDTSDYDSSNEIDPFSVSHPISSKRAHNPDNAIQRRSNSQPEVRGDKSLTKTECDLHKTSVTLTSAVDSGLDISAGKTITNSALGSALREISKAKCEKQNVQNELITKDDTIVSTSHENVTKSKVEIAGKINNKNMHNNDEAYKTTKDVQHMEGRGNPSSDQTLPSQSNESKDDIENRNRKQETDETDILPPIKINSQGENQDKKKKDNKLSSGASEDEIGQGNPLKPPPRLKPLKGNKLSIRELSNRIPQEDMTEKLGDIQDDGQVNSCSGAVTPSACNLMDIGQDFSLKSK</sequence>
<feature type="transmembrane region" description="Helical" evidence="10">
    <location>
        <begin position="136"/>
        <end position="158"/>
    </location>
</feature>
<dbReference type="Proteomes" id="UP001186944">
    <property type="component" value="Unassembled WGS sequence"/>
</dbReference>
<dbReference type="CDD" id="cd00637">
    <property type="entry name" value="7tm_classA_rhodopsin-like"/>
    <property type="match status" value="1"/>
</dbReference>
<evidence type="ECO:0000256" key="3">
    <source>
        <dbReference type="ARBA" id="ARBA00022692"/>
    </source>
</evidence>
<evidence type="ECO:0000256" key="2">
    <source>
        <dbReference type="ARBA" id="ARBA00022475"/>
    </source>
</evidence>
<evidence type="ECO:0000256" key="1">
    <source>
        <dbReference type="ARBA" id="ARBA00004651"/>
    </source>
</evidence>
<dbReference type="EMBL" id="VSWD01000008">
    <property type="protein sequence ID" value="KAK3094461.1"/>
    <property type="molecule type" value="Genomic_DNA"/>
</dbReference>
<evidence type="ECO:0000256" key="5">
    <source>
        <dbReference type="ARBA" id="ARBA00023040"/>
    </source>
</evidence>
<keyword evidence="5" id="KW-0297">G-protein coupled receptor</keyword>
<organism evidence="12 13">
    <name type="scientific">Pinctada imbricata</name>
    <name type="common">Atlantic pearl-oyster</name>
    <name type="synonym">Pinctada martensii</name>
    <dbReference type="NCBI Taxonomy" id="66713"/>
    <lineage>
        <taxon>Eukaryota</taxon>
        <taxon>Metazoa</taxon>
        <taxon>Spiralia</taxon>
        <taxon>Lophotrochozoa</taxon>
        <taxon>Mollusca</taxon>
        <taxon>Bivalvia</taxon>
        <taxon>Autobranchia</taxon>
        <taxon>Pteriomorphia</taxon>
        <taxon>Pterioida</taxon>
        <taxon>Pterioidea</taxon>
        <taxon>Pteriidae</taxon>
        <taxon>Pinctada</taxon>
    </lineage>
</organism>
<feature type="transmembrane region" description="Helical" evidence="10">
    <location>
        <begin position="241"/>
        <end position="264"/>
    </location>
</feature>
<keyword evidence="8" id="KW-0807">Transducer</keyword>
<protein>
    <recommendedName>
        <fullName evidence="11">G-protein coupled receptors family 1 profile domain-containing protein</fullName>
    </recommendedName>
</protein>
<dbReference type="Pfam" id="PF00001">
    <property type="entry name" value="7tm_1"/>
    <property type="match status" value="1"/>
</dbReference>
<evidence type="ECO:0000259" key="11">
    <source>
        <dbReference type="PROSITE" id="PS50262"/>
    </source>
</evidence>
<dbReference type="PROSITE" id="PS50262">
    <property type="entry name" value="G_PROTEIN_RECEP_F1_2"/>
    <property type="match status" value="1"/>
</dbReference>
<keyword evidence="13" id="KW-1185">Reference proteome</keyword>
<dbReference type="InterPro" id="IPR017452">
    <property type="entry name" value="GPCR_Rhodpsn_7TM"/>
</dbReference>
<keyword evidence="7" id="KW-0675">Receptor</keyword>
<reference evidence="12" key="1">
    <citation type="submission" date="2019-08" db="EMBL/GenBank/DDBJ databases">
        <title>The improved chromosome-level genome for the pearl oyster Pinctada fucata martensii using PacBio sequencing and Hi-C.</title>
        <authorList>
            <person name="Zheng Z."/>
        </authorList>
    </citation>
    <scope>NUCLEOTIDE SEQUENCE</scope>
    <source>
        <strain evidence="12">ZZ-2019</strain>
        <tissue evidence="12">Adductor muscle</tissue>
    </source>
</reference>
<evidence type="ECO:0000256" key="8">
    <source>
        <dbReference type="ARBA" id="ARBA00023224"/>
    </source>
</evidence>
<feature type="region of interest" description="Disordered" evidence="9">
    <location>
        <begin position="569"/>
        <end position="687"/>
    </location>
</feature>